<feature type="transmembrane region" description="Helical" evidence="8">
    <location>
        <begin position="133"/>
        <end position="156"/>
    </location>
</feature>
<protein>
    <submittedName>
        <fullName evidence="9">MATE family efflux transporter</fullName>
    </submittedName>
</protein>
<evidence type="ECO:0000313" key="10">
    <source>
        <dbReference type="Proteomes" id="UP001523262"/>
    </source>
</evidence>
<feature type="transmembrane region" description="Helical" evidence="8">
    <location>
        <begin position="196"/>
        <end position="216"/>
    </location>
</feature>
<accession>A0ABT0W6V5</accession>
<dbReference type="InterPro" id="IPR048279">
    <property type="entry name" value="MdtK-like"/>
</dbReference>
<keyword evidence="3" id="KW-0813">Transport</keyword>
<evidence type="ECO:0000256" key="3">
    <source>
        <dbReference type="ARBA" id="ARBA00022448"/>
    </source>
</evidence>
<keyword evidence="5 8" id="KW-0812">Transmembrane</keyword>
<name>A0ABT0W6V5_9BACI</name>
<evidence type="ECO:0000256" key="2">
    <source>
        <dbReference type="ARBA" id="ARBA00010199"/>
    </source>
</evidence>
<comment type="similarity">
    <text evidence="2">Belongs to the multi antimicrobial extrusion (MATE) (TC 2.A.66.1) family.</text>
</comment>
<dbReference type="PANTHER" id="PTHR42925:SF1">
    <property type="entry name" value="VIRULENCE FACTOR MVIN"/>
    <property type="match status" value="1"/>
</dbReference>
<feature type="transmembrane region" description="Helical" evidence="8">
    <location>
        <begin position="283"/>
        <end position="302"/>
    </location>
</feature>
<evidence type="ECO:0000256" key="6">
    <source>
        <dbReference type="ARBA" id="ARBA00022989"/>
    </source>
</evidence>
<evidence type="ECO:0000313" key="9">
    <source>
        <dbReference type="EMBL" id="MCM2531264.1"/>
    </source>
</evidence>
<feature type="transmembrane region" description="Helical" evidence="8">
    <location>
        <begin position="12"/>
        <end position="31"/>
    </location>
</feature>
<evidence type="ECO:0000256" key="1">
    <source>
        <dbReference type="ARBA" id="ARBA00004651"/>
    </source>
</evidence>
<evidence type="ECO:0000256" key="8">
    <source>
        <dbReference type="SAM" id="Phobius"/>
    </source>
</evidence>
<evidence type="ECO:0000256" key="4">
    <source>
        <dbReference type="ARBA" id="ARBA00022475"/>
    </source>
</evidence>
<comment type="subcellular location">
    <subcellularLocation>
        <location evidence="1">Cell membrane</location>
        <topology evidence="1">Multi-pass membrane protein</topology>
    </subcellularLocation>
</comment>
<reference evidence="9 10" key="1">
    <citation type="submission" date="2022-06" db="EMBL/GenBank/DDBJ databases">
        <authorList>
            <person name="Jeon C.O."/>
        </authorList>
    </citation>
    <scope>NUCLEOTIDE SEQUENCE [LARGE SCALE GENOMIC DNA]</scope>
    <source>
        <strain evidence="9 10">KCTC 13943</strain>
    </source>
</reference>
<keyword evidence="4" id="KW-1003">Cell membrane</keyword>
<feature type="transmembrane region" description="Helical" evidence="8">
    <location>
        <begin position="258"/>
        <end position="277"/>
    </location>
</feature>
<dbReference type="InterPro" id="IPR002528">
    <property type="entry name" value="MATE_fam"/>
</dbReference>
<dbReference type="Proteomes" id="UP001523262">
    <property type="component" value="Unassembled WGS sequence"/>
</dbReference>
<dbReference type="PIRSF" id="PIRSF006603">
    <property type="entry name" value="DinF"/>
    <property type="match status" value="1"/>
</dbReference>
<feature type="transmembrane region" description="Helical" evidence="8">
    <location>
        <begin position="91"/>
        <end position="113"/>
    </location>
</feature>
<keyword evidence="7 8" id="KW-0472">Membrane</keyword>
<keyword evidence="10" id="KW-1185">Reference proteome</keyword>
<proteinExistence type="inferred from homology"/>
<comment type="caution">
    <text evidence="9">The sequence shown here is derived from an EMBL/GenBank/DDBJ whole genome shotgun (WGS) entry which is preliminary data.</text>
</comment>
<feature type="transmembrane region" description="Helical" evidence="8">
    <location>
        <begin position="322"/>
        <end position="346"/>
    </location>
</feature>
<dbReference type="EMBL" id="JAMQCR010000001">
    <property type="protein sequence ID" value="MCM2531264.1"/>
    <property type="molecule type" value="Genomic_DNA"/>
</dbReference>
<dbReference type="CDD" id="cd13134">
    <property type="entry name" value="MATE_like_8"/>
    <property type="match status" value="1"/>
</dbReference>
<dbReference type="InterPro" id="IPR047135">
    <property type="entry name" value="YsiQ"/>
</dbReference>
<organism evidence="9 10">
    <name type="scientific">Neobacillus pocheonensis</name>
    <dbReference type="NCBI Taxonomy" id="363869"/>
    <lineage>
        <taxon>Bacteria</taxon>
        <taxon>Bacillati</taxon>
        <taxon>Bacillota</taxon>
        <taxon>Bacilli</taxon>
        <taxon>Bacillales</taxon>
        <taxon>Bacillaceae</taxon>
        <taxon>Neobacillus</taxon>
    </lineage>
</organism>
<gene>
    <name evidence="9" type="ORF">NDK43_00960</name>
</gene>
<sequence>MEASKEIVTSQMKLLSITWQIFIELFLQVIMGSSDTVMLAHISDDAVAAVGVANQLVFLNILIFNFVSTGTAVTVSQFLGAKLNAEAKNVAALSITLNLVIGLLLSLTMLIFRSQFLGFFHLTNHIAGMGKEYLSIVGGTLFIQAVLLTVSSILRANGFTRDAMLCSLFMNVVHLIGNSIFIFGLFGVPVMGIRGVGISTFISRSLALSLIFWIMYKRLPIKIKLKDYVDLNPAYIKKILQIGIPAASEQICYNLSQMAITAIIAMLGAAALTTRIYTANINSYVLLFGLAMGQGTQILVGYKVGAGDFNDAYRQLLKSLKYSLIITIFVAIVISILRHGLIGIFTNDKEIVNMGSKLLLFSLILEPGRTFNLVVISSLRATGDATISVKMALLSMWGISVPLAYFLGIHLGMGLTGVYVAFTVDEWFRGITMYFRWRSRVWEKKVLVHKQTATTV</sequence>
<keyword evidence="6 8" id="KW-1133">Transmembrane helix</keyword>
<feature type="transmembrane region" description="Helical" evidence="8">
    <location>
        <begin position="168"/>
        <end position="190"/>
    </location>
</feature>
<feature type="transmembrane region" description="Helical" evidence="8">
    <location>
        <begin position="57"/>
        <end position="79"/>
    </location>
</feature>
<dbReference type="NCBIfam" id="TIGR00797">
    <property type="entry name" value="matE"/>
    <property type="match status" value="1"/>
</dbReference>
<evidence type="ECO:0000256" key="5">
    <source>
        <dbReference type="ARBA" id="ARBA00022692"/>
    </source>
</evidence>
<evidence type="ECO:0000256" key="7">
    <source>
        <dbReference type="ARBA" id="ARBA00023136"/>
    </source>
</evidence>
<dbReference type="PANTHER" id="PTHR42925">
    <property type="entry name" value="MULTIDRUG AND TOXIN EFFLUX PROTEIN MATE FAMILY"/>
    <property type="match status" value="1"/>
</dbReference>
<dbReference type="Pfam" id="PF01554">
    <property type="entry name" value="MatE"/>
    <property type="match status" value="2"/>
</dbReference>